<evidence type="ECO:0000313" key="5">
    <source>
        <dbReference type="EMBL" id="MDO1447455.1"/>
    </source>
</evidence>
<dbReference type="EMBL" id="JAUKPO010000007">
    <property type="protein sequence ID" value="MDO1447455.1"/>
    <property type="molecule type" value="Genomic_DNA"/>
</dbReference>
<name>A0ABT8R5S8_9BACT</name>
<feature type="domain" description="Gfo/Idh/MocA-like oxidoreductase C-terminal" evidence="4">
    <location>
        <begin position="134"/>
        <end position="346"/>
    </location>
</feature>
<dbReference type="NCBIfam" id="NF008607">
    <property type="entry name" value="PRK11579.1"/>
    <property type="match status" value="1"/>
</dbReference>
<dbReference type="Pfam" id="PF01408">
    <property type="entry name" value="GFO_IDH_MocA"/>
    <property type="match status" value="1"/>
</dbReference>
<dbReference type="PANTHER" id="PTHR43708">
    <property type="entry name" value="CONSERVED EXPRESSED OXIDOREDUCTASE (EUROFUNG)"/>
    <property type="match status" value="1"/>
</dbReference>
<dbReference type="Gene3D" id="3.30.360.10">
    <property type="entry name" value="Dihydrodipicolinate Reductase, domain 2"/>
    <property type="match status" value="1"/>
</dbReference>
<reference evidence="5" key="1">
    <citation type="submission" date="2023-07" db="EMBL/GenBank/DDBJ databases">
        <title>The genome sequence of Rhodocytophaga aerolata KACC 12507.</title>
        <authorList>
            <person name="Zhang X."/>
        </authorList>
    </citation>
    <scope>NUCLEOTIDE SEQUENCE</scope>
    <source>
        <strain evidence="5">KACC 12507</strain>
    </source>
</reference>
<accession>A0ABT8R5S8</accession>
<comment type="caution">
    <text evidence="5">The sequence shown here is derived from an EMBL/GenBank/DDBJ whole genome shotgun (WGS) entry which is preliminary data.</text>
</comment>
<dbReference type="InterPro" id="IPR004104">
    <property type="entry name" value="Gfo/Idh/MocA-like_OxRdtase_C"/>
</dbReference>
<dbReference type="Pfam" id="PF02894">
    <property type="entry name" value="GFO_IDH_MocA_C"/>
    <property type="match status" value="1"/>
</dbReference>
<gene>
    <name evidence="5" type="ORF">Q0590_14400</name>
</gene>
<evidence type="ECO:0000259" key="3">
    <source>
        <dbReference type="Pfam" id="PF01408"/>
    </source>
</evidence>
<proteinExistence type="inferred from homology"/>
<sequence length="348" mass="38763">MEKTLNVALAAYGMSGEVFHAPLLTSHPGFKLTKVVERRSNKSSAAYPFVEVVRSFDELLADPAIEVIVVNTPNSLHYEQASKALTAGKHVIVEKPFTVNSQEAKELIALAAKQAKVLSVFQNRRWDGDFLTVKQVVANKLLGQLVDFEAHYDRFRNYVEADTWKEETGPGSGILYNLGSHMIDQALVLFGMPRSVTADIRIQRPGGKIDDSYDIRMNYDDLRVTLKSSYLVREPGPRYMLHGTQGTFMKYGLDPQEDALKVGGKPTDKNWGVDSKSFWGTINTQINNLHLTGQIETLPGNYLQYYESVYQAIASGKPLAVQAQESMQGIQIIEAAMESSRTQQTIVV</sequence>
<evidence type="ECO:0000256" key="2">
    <source>
        <dbReference type="ARBA" id="ARBA00023002"/>
    </source>
</evidence>
<feature type="domain" description="Gfo/Idh/MocA-like oxidoreductase N-terminal" evidence="3">
    <location>
        <begin position="6"/>
        <end position="120"/>
    </location>
</feature>
<dbReference type="InterPro" id="IPR000683">
    <property type="entry name" value="Gfo/Idh/MocA-like_OxRdtase_N"/>
</dbReference>
<evidence type="ECO:0000259" key="4">
    <source>
        <dbReference type="Pfam" id="PF02894"/>
    </source>
</evidence>
<dbReference type="PANTHER" id="PTHR43708:SF5">
    <property type="entry name" value="CONSERVED EXPRESSED OXIDOREDUCTASE (EUROFUNG)-RELATED"/>
    <property type="match status" value="1"/>
</dbReference>
<keyword evidence="6" id="KW-1185">Reference proteome</keyword>
<dbReference type="InterPro" id="IPR051317">
    <property type="entry name" value="Gfo/Idh/MocA_oxidoreduct"/>
</dbReference>
<organism evidence="5 6">
    <name type="scientific">Rhodocytophaga aerolata</name>
    <dbReference type="NCBI Taxonomy" id="455078"/>
    <lineage>
        <taxon>Bacteria</taxon>
        <taxon>Pseudomonadati</taxon>
        <taxon>Bacteroidota</taxon>
        <taxon>Cytophagia</taxon>
        <taxon>Cytophagales</taxon>
        <taxon>Rhodocytophagaceae</taxon>
        <taxon>Rhodocytophaga</taxon>
    </lineage>
</organism>
<dbReference type="InterPro" id="IPR036291">
    <property type="entry name" value="NAD(P)-bd_dom_sf"/>
</dbReference>
<dbReference type="Proteomes" id="UP001168528">
    <property type="component" value="Unassembled WGS sequence"/>
</dbReference>
<dbReference type="Gene3D" id="3.40.50.720">
    <property type="entry name" value="NAD(P)-binding Rossmann-like Domain"/>
    <property type="match status" value="1"/>
</dbReference>
<comment type="similarity">
    <text evidence="1">Belongs to the Gfo/Idh/MocA family.</text>
</comment>
<evidence type="ECO:0000256" key="1">
    <source>
        <dbReference type="ARBA" id="ARBA00010928"/>
    </source>
</evidence>
<protein>
    <submittedName>
        <fullName evidence="5">Oxidoreductase</fullName>
    </submittedName>
</protein>
<dbReference type="SUPFAM" id="SSF51735">
    <property type="entry name" value="NAD(P)-binding Rossmann-fold domains"/>
    <property type="match status" value="1"/>
</dbReference>
<dbReference type="RefSeq" id="WP_302038259.1">
    <property type="nucleotide sequence ID" value="NZ_JAUKPO010000007.1"/>
</dbReference>
<keyword evidence="2" id="KW-0560">Oxidoreductase</keyword>
<evidence type="ECO:0000313" key="6">
    <source>
        <dbReference type="Proteomes" id="UP001168528"/>
    </source>
</evidence>